<accession>A0A1H4WXA0</accession>
<keyword evidence="3" id="KW-1185">Reference proteome</keyword>
<feature type="region of interest" description="Disordered" evidence="1">
    <location>
        <begin position="1"/>
        <end position="24"/>
    </location>
</feature>
<dbReference type="EMBL" id="FNST01000002">
    <property type="protein sequence ID" value="SEC97174.1"/>
    <property type="molecule type" value="Genomic_DNA"/>
</dbReference>
<proteinExistence type="predicted"/>
<dbReference type="RefSeq" id="WP_093466403.1">
    <property type="nucleotide sequence ID" value="NZ_FNST01000002.1"/>
</dbReference>
<protein>
    <submittedName>
        <fullName evidence="2">Uncharacterized protein</fullName>
    </submittedName>
</protein>
<evidence type="ECO:0000313" key="2">
    <source>
        <dbReference type="EMBL" id="SEC97174.1"/>
    </source>
</evidence>
<reference evidence="3" key="1">
    <citation type="submission" date="2016-10" db="EMBL/GenBank/DDBJ databases">
        <authorList>
            <person name="Varghese N."/>
            <person name="Submissions S."/>
        </authorList>
    </citation>
    <scope>NUCLEOTIDE SEQUENCE [LARGE SCALE GENOMIC DNA]</scope>
    <source>
        <strain evidence="3">DSM 40318</strain>
    </source>
</reference>
<dbReference type="AlphaFoldDB" id="A0A1H4WXA0"/>
<gene>
    <name evidence="2" type="ORF">SAMN04490356_6302</name>
</gene>
<name>A0A1H4WXA0_STRMJ</name>
<feature type="compositionally biased region" description="Basic and acidic residues" evidence="1">
    <location>
        <begin position="1"/>
        <end position="11"/>
    </location>
</feature>
<sequence length="66" mass="6798">MSVLEELDRRGHNGPRTAGPGTRSRVALHVLDTLGRVVAGAPRPAPLTAVANTGAPSCMRLLLSVG</sequence>
<dbReference type="Proteomes" id="UP000198609">
    <property type="component" value="Unassembled WGS sequence"/>
</dbReference>
<organism evidence="2 3">
    <name type="scientific">Streptomyces melanosporofaciens</name>
    <dbReference type="NCBI Taxonomy" id="67327"/>
    <lineage>
        <taxon>Bacteria</taxon>
        <taxon>Bacillati</taxon>
        <taxon>Actinomycetota</taxon>
        <taxon>Actinomycetes</taxon>
        <taxon>Kitasatosporales</taxon>
        <taxon>Streptomycetaceae</taxon>
        <taxon>Streptomyces</taxon>
        <taxon>Streptomyces violaceusniger group</taxon>
    </lineage>
</organism>
<evidence type="ECO:0000313" key="3">
    <source>
        <dbReference type="Proteomes" id="UP000198609"/>
    </source>
</evidence>
<evidence type="ECO:0000256" key="1">
    <source>
        <dbReference type="SAM" id="MobiDB-lite"/>
    </source>
</evidence>